<dbReference type="PANTHER" id="PTHR35807">
    <property type="entry name" value="TRANSCRIPTIONAL REGULATOR REDD-RELATED"/>
    <property type="match status" value="1"/>
</dbReference>
<dbReference type="PANTHER" id="PTHR35807:SF2">
    <property type="entry name" value="TRANSCRIPTIONAL ACTIVATOR DOMAIN"/>
    <property type="match status" value="1"/>
</dbReference>
<dbReference type="Gene3D" id="1.10.10.10">
    <property type="entry name" value="Winged helix-like DNA-binding domain superfamily/Winged helix DNA-binding domain"/>
    <property type="match status" value="1"/>
</dbReference>
<evidence type="ECO:0000313" key="7">
    <source>
        <dbReference type="EMBL" id="MDP5275270.1"/>
    </source>
</evidence>
<dbReference type="Proteomes" id="UP001231941">
    <property type="component" value="Unassembled WGS sequence"/>
</dbReference>
<keyword evidence="8" id="KW-1185">Reference proteome</keyword>
<dbReference type="SMART" id="SM00448">
    <property type="entry name" value="REC"/>
    <property type="match status" value="1"/>
</dbReference>
<keyword evidence="3" id="KW-0238">DNA-binding</keyword>
<evidence type="ECO:0000256" key="3">
    <source>
        <dbReference type="ARBA" id="ARBA00023125"/>
    </source>
</evidence>
<keyword evidence="1" id="KW-0902">Two-component regulatory system</keyword>
<evidence type="ECO:0000256" key="2">
    <source>
        <dbReference type="ARBA" id="ARBA00023015"/>
    </source>
</evidence>
<dbReference type="InterPro" id="IPR001789">
    <property type="entry name" value="Sig_transdc_resp-reg_receiver"/>
</dbReference>
<dbReference type="EMBL" id="JAVAMP010000007">
    <property type="protein sequence ID" value="MDP5275270.1"/>
    <property type="molecule type" value="Genomic_DNA"/>
</dbReference>
<reference evidence="7 8" key="1">
    <citation type="submission" date="2023-08" db="EMBL/GenBank/DDBJ databases">
        <authorList>
            <person name="Park J.-S."/>
        </authorList>
    </citation>
    <scope>NUCLEOTIDE SEQUENCE [LARGE SCALE GENOMIC DNA]</scope>
    <source>
        <strain evidence="7 8">2205SS18-9</strain>
    </source>
</reference>
<evidence type="ECO:0000313" key="8">
    <source>
        <dbReference type="Proteomes" id="UP001231941"/>
    </source>
</evidence>
<dbReference type="InterPro" id="IPR011006">
    <property type="entry name" value="CheY-like_superfamily"/>
</dbReference>
<dbReference type="InterPro" id="IPR016032">
    <property type="entry name" value="Sig_transdc_resp-reg_C-effctor"/>
</dbReference>
<evidence type="ECO:0000256" key="5">
    <source>
        <dbReference type="PROSITE-ProRule" id="PRU00169"/>
    </source>
</evidence>
<dbReference type="InterPro" id="IPR001867">
    <property type="entry name" value="OmpR/PhoB-type_DNA-bd"/>
</dbReference>
<dbReference type="InterPro" id="IPR051677">
    <property type="entry name" value="AfsR-DnrI-RedD_regulator"/>
</dbReference>
<gene>
    <name evidence="7" type="ORF">Q5Y73_14225</name>
</gene>
<name>A0ABT9J124_9BACL</name>
<feature type="modified residue" description="4-aspartylphosphate" evidence="5">
    <location>
        <position position="54"/>
    </location>
</feature>
<feature type="domain" description="Response regulatory" evidence="6">
    <location>
        <begin position="3"/>
        <end position="117"/>
    </location>
</feature>
<dbReference type="InterPro" id="IPR011990">
    <property type="entry name" value="TPR-like_helical_dom_sf"/>
</dbReference>
<dbReference type="SUPFAM" id="SSF46894">
    <property type="entry name" value="C-terminal effector domain of the bipartite response regulators"/>
    <property type="match status" value="1"/>
</dbReference>
<sequence length="377" mass="44527">MLKVMIVEDELPILGLMERVIQENKHLSIIGGYTNPAEALDHFLSKKPDVVFLDIEMPKMNGLDLAEKMLKVNENIQIVFTTAYQQYALDAFKVHAVDYLLKPITPEAINRITNRLIKTHNLLMGKPENADENERVSIYCFGTFEVRTTSGSVIKWPTKKTEELLAYFLMNSNQTISKWKLVDLFWSDMDESRAIHNLHNTIYLLKKALKENGILILIEKLNDGYLLKKDQEVFFDVEELRNYAQKYLEVTIENVKESERIFSLYKGILFGVKDSFWCLNFREELLGHYTRLTRNLVTYYIKIRSIHQAEQKLMKYLIIYPLHEEMNLILLKLYATYYDDFNRLQKHYNQYEKLLNEELDVSTPLEAQQVLRKYIQK</sequence>
<accession>A0ABT9J124</accession>
<dbReference type="RefSeq" id="WP_305992582.1">
    <property type="nucleotide sequence ID" value="NZ_JAVAMP010000007.1"/>
</dbReference>
<organism evidence="7 8">
    <name type="scientific">Chengkuizengella axinellae</name>
    <dbReference type="NCBI Taxonomy" id="3064388"/>
    <lineage>
        <taxon>Bacteria</taxon>
        <taxon>Bacillati</taxon>
        <taxon>Bacillota</taxon>
        <taxon>Bacilli</taxon>
        <taxon>Bacillales</taxon>
        <taxon>Paenibacillaceae</taxon>
        <taxon>Chengkuizengella</taxon>
    </lineage>
</organism>
<keyword evidence="5" id="KW-0597">Phosphoprotein</keyword>
<dbReference type="InterPro" id="IPR036388">
    <property type="entry name" value="WH-like_DNA-bd_sf"/>
</dbReference>
<dbReference type="PROSITE" id="PS50110">
    <property type="entry name" value="RESPONSE_REGULATORY"/>
    <property type="match status" value="1"/>
</dbReference>
<keyword evidence="2" id="KW-0805">Transcription regulation</keyword>
<evidence type="ECO:0000256" key="4">
    <source>
        <dbReference type="ARBA" id="ARBA00023163"/>
    </source>
</evidence>
<dbReference type="SUPFAM" id="SSF48452">
    <property type="entry name" value="TPR-like"/>
    <property type="match status" value="1"/>
</dbReference>
<proteinExistence type="predicted"/>
<dbReference type="SMART" id="SM00862">
    <property type="entry name" value="Trans_reg_C"/>
    <property type="match status" value="1"/>
</dbReference>
<dbReference type="Pfam" id="PF00072">
    <property type="entry name" value="Response_reg"/>
    <property type="match status" value="1"/>
</dbReference>
<comment type="caution">
    <text evidence="7">The sequence shown here is derived from an EMBL/GenBank/DDBJ whole genome shotgun (WGS) entry which is preliminary data.</text>
</comment>
<dbReference type="Gene3D" id="3.40.50.2300">
    <property type="match status" value="1"/>
</dbReference>
<dbReference type="SUPFAM" id="SSF52172">
    <property type="entry name" value="CheY-like"/>
    <property type="match status" value="1"/>
</dbReference>
<keyword evidence="4" id="KW-0804">Transcription</keyword>
<protein>
    <submittedName>
        <fullName evidence="7">Response regulator</fullName>
    </submittedName>
</protein>
<evidence type="ECO:0000259" key="6">
    <source>
        <dbReference type="PROSITE" id="PS50110"/>
    </source>
</evidence>
<evidence type="ECO:0000256" key="1">
    <source>
        <dbReference type="ARBA" id="ARBA00023012"/>
    </source>
</evidence>